<dbReference type="EMBL" id="AJWJ01000130">
    <property type="protein sequence ID" value="KAF2074766.1"/>
    <property type="molecule type" value="Genomic_DNA"/>
</dbReference>
<feature type="compositionally biased region" description="Polar residues" evidence="4">
    <location>
        <begin position="163"/>
        <end position="178"/>
    </location>
</feature>
<evidence type="ECO:0000256" key="2">
    <source>
        <dbReference type="PROSITE-ProRule" id="PRU00285"/>
    </source>
</evidence>
<feature type="compositionally biased region" description="Basic and acidic residues" evidence="4">
    <location>
        <begin position="179"/>
        <end position="191"/>
    </location>
</feature>
<evidence type="ECO:0000256" key="1">
    <source>
        <dbReference type="ARBA" id="ARBA00023016"/>
    </source>
</evidence>
<dbReference type="Gene3D" id="2.60.40.790">
    <property type="match status" value="2"/>
</dbReference>
<evidence type="ECO:0000313" key="7">
    <source>
        <dbReference type="Proteomes" id="UP000695562"/>
    </source>
</evidence>
<dbReference type="Pfam" id="PF00011">
    <property type="entry name" value="HSP20"/>
    <property type="match status" value="1"/>
</dbReference>
<dbReference type="SUPFAM" id="SSF49764">
    <property type="entry name" value="HSP20-like chaperones"/>
    <property type="match status" value="2"/>
</dbReference>
<dbReference type="PANTHER" id="PTHR11527">
    <property type="entry name" value="HEAT-SHOCK PROTEIN 20 FAMILY MEMBER"/>
    <property type="match status" value="1"/>
</dbReference>
<keyword evidence="7" id="KW-1185">Reference proteome</keyword>
<protein>
    <recommendedName>
        <fullName evidence="5">SHSP domain-containing protein</fullName>
    </recommendedName>
</protein>
<keyword evidence="1" id="KW-0346">Stress response</keyword>
<dbReference type="PROSITE" id="PS01031">
    <property type="entry name" value="SHSP"/>
    <property type="match status" value="1"/>
</dbReference>
<dbReference type="AlphaFoldDB" id="A0A8J4PW79"/>
<feature type="domain" description="SHSP" evidence="5">
    <location>
        <begin position="19"/>
        <end position="252"/>
    </location>
</feature>
<evidence type="ECO:0000256" key="3">
    <source>
        <dbReference type="RuleBase" id="RU003616"/>
    </source>
</evidence>
<evidence type="ECO:0000313" key="6">
    <source>
        <dbReference type="EMBL" id="KAF2074766.1"/>
    </source>
</evidence>
<dbReference type="InterPro" id="IPR002068">
    <property type="entry name" value="A-crystallin/Hsp20_dom"/>
</dbReference>
<organism evidence="6 7">
    <name type="scientific">Polysphondylium violaceum</name>
    <dbReference type="NCBI Taxonomy" id="133409"/>
    <lineage>
        <taxon>Eukaryota</taxon>
        <taxon>Amoebozoa</taxon>
        <taxon>Evosea</taxon>
        <taxon>Eumycetozoa</taxon>
        <taxon>Dictyostelia</taxon>
        <taxon>Dictyosteliales</taxon>
        <taxon>Dictyosteliaceae</taxon>
        <taxon>Polysphondylium</taxon>
    </lineage>
</organism>
<feature type="compositionally biased region" description="Low complexity" evidence="4">
    <location>
        <begin position="85"/>
        <end position="98"/>
    </location>
</feature>
<gene>
    <name evidence="6" type="ORF">CYY_003912</name>
</gene>
<feature type="region of interest" description="Disordered" evidence="4">
    <location>
        <begin position="74"/>
        <end position="126"/>
    </location>
</feature>
<comment type="caution">
    <text evidence="6">The sequence shown here is derived from an EMBL/GenBank/DDBJ whole genome shotgun (WGS) entry which is preliminary data.</text>
</comment>
<reference evidence="6" key="1">
    <citation type="submission" date="2020-01" db="EMBL/GenBank/DDBJ databases">
        <title>Development of genomics and gene disruption for Polysphondylium violaceum indicates a role for the polyketide synthase stlB in stalk morphogenesis.</title>
        <authorList>
            <person name="Narita B."/>
            <person name="Kawabe Y."/>
            <person name="Kin K."/>
            <person name="Saito T."/>
            <person name="Gibbs R."/>
            <person name="Kuspa A."/>
            <person name="Muzny D."/>
            <person name="Queller D."/>
            <person name="Richards S."/>
            <person name="Strassman J."/>
            <person name="Sucgang R."/>
            <person name="Worley K."/>
            <person name="Schaap P."/>
        </authorList>
    </citation>
    <scope>NUCLEOTIDE SEQUENCE</scope>
    <source>
        <strain evidence="6">QSvi11</strain>
    </source>
</reference>
<evidence type="ECO:0000259" key="5">
    <source>
        <dbReference type="PROSITE" id="PS01031"/>
    </source>
</evidence>
<sequence length="252" mass="28735">MFKTSSYFQPYLYKCAMNKLQTTYSPKLDVYELKDQILVEAEVIGIPKEDIFIEIKDSQLIISGEKKKVVQKRDTVSATTSSYPSLDSLSLASTSTTTPGGDDEQQLDKKNQEEQQQLDKNNQEKKLLDLLEDEFTTIGEEKPSIEEFDENEKDKKNSNETLGNIQVNHSESDPSLSNQKEEIEEKEKIETQEPTYHYHSRERLFGSFKKSIPLNGLHTLDLVNIKATLENGLLTITIPKTNVGEIIKINIE</sequence>
<feature type="region of interest" description="Disordered" evidence="4">
    <location>
        <begin position="163"/>
        <end position="191"/>
    </location>
</feature>
<dbReference type="InterPro" id="IPR008978">
    <property type="entry name" value="HSP20-like_chaperone"/>
</dbReference>
<comment type="similarity">
    <text evidence="2 3">Belongs to the small heat shock protein (HSP20) family.</text>
</comment>
<accession>A0A8J4PW79</accession>
<evidence type="ECO:0000256" key="4">
    <source>
        <dbReference type="SAM" id="MobiDB-lite"/>
    </source>
</evidence>
<proteinExistence type="inferred from homology"/>
<dbReference type="Proteomes" id="UP000695562">
    <property type="component" value="Unassembled WGS sequence"/>
</dbReference>
<feature type="region of interest" description="Disordered" evidence="4">
    <location>
        <begin position="139"/>
        <end position="158"/>
    </location>
</feature>
<name>A0A8J4PW79_9MYCE</name>
<dbReference type="CDD" id="cd06464">
    <property type="entry name" value="ACD_sHsps-like"/>
    <property type="match status" value="2"/>
</dbReference>
<dbReference type="OrthoDB" id="5511210at2759"/>
<dbReference type="InterPro" id="IPR031107">
    <property type="entry name" value="Small_HSP"/>
</dbReference>